<name>A0AAN7HDD1_9PEZI</name>
<keyword evidence="2" id="KW-0418">Kinase</keyword>
<dbReference type="Gene3D" id="1.10.510.10">
    <property type="entry name" value="Transferase(Phosphotransferase) domain 1"/>
    <property type="match status" value="1"/>
</dbReference>
<keyword evidence="2" id="KW-0808">Transferase</keyword>
<protein>
    <submittedName>
        <fullName evidence="2">Kinase-like domain-containing protein</fullName>
    </submittedName>
</protein>
<keyword evidence="3" id="KW-1185">Reference proteome</keyword>
<dbReference type="PROSITE" id="PS50011">
    <property type="entry name" value="PROTEIN_KINASE_DOM"/>
    <property type="match status" value="1"/>
</dbReference>
<dbReference type="PANTHER" id="PTHR24359:SF1">
    <property type="entry name" value="INHIBITOR OF NUCLEAR FACTOR KAPPA-B KINASE EPSILON SUBUNIT HOMOLOG 1-RELATED"/>
    <property type="match status" value="1"/>
</dbReference>
<sequence length="156" mass="17652">QITLNGRHGDIKPSNILWFAATRTLKLTDFGLAEFHTILSRAGQSSSGLAVSPDYRPPEMDVDGGKVSRPYDIWSMGCIYLELIAWLLEGYDLVQRFRAERTLGAINVANGQKSAPFFELQRTCETKRIQARRATWAVQNLHTRTHTHTMYSAQRA</sequence>
<gene>
    <name evidence="2" type="ORF">C8A03DRAFT_16124</name>
</gene>
<reference evidence="2" key="1">
    <citation type="journal article" date="2023" name="Mol. Phylogenet. Evol.">
        <title>Genome-scale phylogeny and comparative genomics of the fungal order Sordariales.</title>
        <authorList>
            <person name="Hensen N."/>
            <person name="Bonometti L."/>
            <person name="Westerberg I."/>
            <person name="Brannstrom I.O."/>
            <person name="Guillou S."/>
            <person name="Cros-Aarteil S."/>
            <person name="Calhoun S."/>
            <person name="Haridas S."/>
            <person name="Kuo A."/>
            <person name="Mondo S."/>
            <person name="Pangilinan J."/>
            <person name="Riley R."/>
            <person name="LaButti K."/>
            <person name="Andreopoulos B."/>
            <person name="Lipzen A."/>
            <person name="Chen C."/>
            <person name="Yan M."/>
            <person name="Daum C."/>
            <person name="Ng V."/>
            <person name="Clum A."/>
            <person name="Steindorff A."/>
            <person name="Ohm R.A."/>
            <person name="Martin F."/>
            <person name="Silar P."/>
            <person name="Natvig D.O."/>
            <person name="Lalanne C."/>
            <person name="Gautier V."/>
            <person name="Ament-Velasquez S.L."/>
            <person name="Kruys A."/>
            <person name="Hutchinson M.I."/>
            <person name="Powell A.J."/>
            <person name="Barry K."/>
            <person name="Miller A.N."/>
            <person name="Grigoriev I.V."/>
            <person name="Debuchy R."/>
            <person name="Gladieux P."/>
            <person name="Hiltunen Thoren M."/>
            <person name="Johannesson H."/>
        </authorList>
    </citation>
    <scope>NUCLEOTIDE SEQUENCE</scope>
    <source>
        <strain evidence="2">CBS 532.94</strain>
    </source>
</reference>
<comment type="caution">
    <text evidence="2">The sequence shown here is derived from an EMBL/GenBank/DDBJ whole genome shotgun (WGS) entry which is preliminary data.</text>
</comment>
<dbReference type="AlphaFoldDB" id="A0AAN7HDD1"/>
<accession>A0AAN7HDD1</accession>
<proteinExistence type="predicted"/>
<dbReference type="InterPro" id="IPR011009">
    <property type="entry name" value="Kinase-like_dom_sf"/>
</dbReference>
<feature type="non-terminal residue" evidence="2">
    <location>
        <position position="1"/>
    </location>
</feature>
<dbReference type="PANTHER" id="PTHR24359">
    <property type="entry name" value="SERINE/THREONINE-PROTEIN KINASE SBK1"/>
    <property type="match status" value="1"/>
</dbReference>
<evidence type="ECO:0000259" key="1">
    <source>
        <dbReference type="PROSITE" id="PS50011"/>
    </source>
</evidence>
<reference evidence="2" key="2">
    <citation type="submission" date="2023-05" db="EMBL/GenBank/DDBJ databases">
        <authorList>
            <consortium name="Lawrence Berkeley National Laboratory"/>
            <person name="Steindorff A."/>
            <person name="Hensen N."/>
            <person name="Bonometti L."/>
            <person name="Westerberg I."/>
            <person name="Brannstrom I.O."/>
            <person name="Guillou S."/>
            <person name="Cros-Aarteil S."/>
            <person name="Calhoun S."/>
            <person name="Haridas S."/>
            <person name="Kuo A."/>
            <person name="Mondo S."/>
            <person name="Pangilinan J."/>
            <person name="Riley R."/>
            <person name="Labutti K."/>
            <person name="Andreopoulos B."/>
            <person name="Lipzen A."/>
            <person name="Chen C."/>
            <person name="Yanf M."/>
            <person name="Daum C."/>
            <person name="Ng V."/>
            <person name="Clum A."/>
            <person name="Ohm R."/>
            <person name="Martin F."/>
            <person name="Silar P."/>
            <person name="Natvig D."/>
            <person name="Lalanne C."/>
            <person name="Gautier V."/>
            <person name="Ament-Velasquez S.L."/>
            <person name="Kruys A."/>
            <person name="Hutchinson M.I."/>
            <person name="Powell A.J."/>
            <person name="Barry K."/>
            <person name="Miller A.N."/>
            <person name="Grigoriev I.V."/>
            <person name="Debuchy R."/>
            <person name="Gladieux P."/>
            <person name="Thoren M.H."/>
            <person name="Johannesson H."/>
        </authorList>
    </citation>
    <scope>NUCLEOTIDE SEQUENCE</scope>
    <source>
        <strain evidence="2">CBS 532.94</strain>
    </source>
</reference>
<dbReference type="Proteomes" id="UP001303760">
    <property type="component" value="Unassembled WGS sequence"/>
</dbReference>
<dbReference type="GO" id="GO:0005524">
    <property type="term" value="F:ATP binding"/>
    <property type="evidence" value="ECO:0007669"/>
    <property type="project" value="InterPro"/>
</dbReference>
<dbReference type="InterPro" id="IPR000719">
    <property type="entry name" value="Prot_kinase_dom"/>
</dbReference>
<evidence type="ECO:0000313" key="3">
    <source>
        <dbReference type="Proteomes" id="UP001303760"/>
    </source>
</evidence>
<organism evidence="2 3">
    <name type="scientific">Achaetomium macrosporum</name>
    <dbReference type="NCBI Taxonomy" id="79813"/>
    <lineage>
        <taxon>Eukaryota</taxon>
        <taxon>Fungi</taxon>
        <taxon>Dikarya</taxon>
        <taxon>Ascomycota</taxon>
        <taxon>Pezizomycotina</taxon>
        <taxon>Sordariomycetes</taxon>
        <taxon>Sordariomycetidae</taxon>
        <taxon>Sordariales</taxon>
        <taxon>Chaetomiaceae</taxon>
        <taxon>Achaetomium</taxon>
    </lineage>
</organism>
<dbReference type="SUPFAM" id="SSF56112">
    <property type="entry name" value="Protein kinase-like (PK-like)"/>
    <property type="match status" value="1"/>
</dbReference>
<feature type="domain" description="Protein kinase" evidence="1">
    <location>
        <begin position="1"/>
        <end position="151"/>
    </location>
</feature>
<dbReference type="EMBL" id="MU860144">
    <property type="protein sequence ID" value="KAK4237320.1"/>
    <property type="molecule type" value="Genomic_DNA"/>
</dbReference>
<evidence type="ECO:0000313" key="2">
    <source>
        <dbReference type="EMBL" id="KAK4237320.1"/>
    </source>
</evidence>
<dbReference type="GO" id="GO:0004674">
    <property type="term" value="F:protein serine/threonine kinase activity"/>
    <property type="evidence" value="ECO:0007669"/>
    <property type="project" value="TreeGrafter"/>
</dbReference>
<dbReference type="Pfam" id="PF00069">
    <property type="entry name" value="Pkinase"/>
    <property type="match status" value="1"/>
</dbReference>